<name>A0ABP9I8A1_9ACTN</name>
<reference evidence="2" key="1">
    <citation type="journal article" date="2019" name="Int. J. Syst. Evol. Microbiol.">
        <title>The Global Catalogue of Microorganisms (GCM) 10K type strain sequencing project: providing services to taxonomists for standard genome sequencing and annotation.</title>
        <authorList>
            <consortium name="The Broad Institute Genomics Platform"/>
            <consortium name="The Broad Institute Genome Sequencing Center for Infectious Disease"/>
            <person name="Wu L."/>
            <person name="Ma J."/>
        </authorList>
    </citation>
    <scope>NUCLEOTIDE SEQUENCE [LARGE SCALE GENOMIC DNA]</scope>
    <source>
        <strain evidence="2">JCM 17657</strain>
    </source>
</reference>
<dbReference type="Proteomes" id="UP001500610">
    <property type="component" value="Unassembled WGS sequence"/>
</dbReference>
<accession>A0ABP9I8A1</accession>
<keyword evidence="2" id="KW-1185">Reference proteome</keyword>
<dbReference type="RefSeq" id="WP_226027873.1">
    <property type="nucleotide sequence ID" value="NZ_BAABIV010000013.1"/>
</dbReference>
<sequence>MPEPTEVDQDSVVRARNTLLASGRRTPREEVDAYRVLARVSPAAYLPPLARALRQLSHDRVYADRPLDRLALRQEAVAAARAVDPADAKYADVLYEALDSCQWALYDIGRRAEGLAVRAEMLAVGRARAEASGSGTVLGLSAWATGLLEEGRYAEAAEVLAESVARARPHGPASGAFAWSLLEWIAALDAAGRPGQALAVMAELVGMEATEAANDRGPQACHLYALIRYAQMLDAALRHGEAAAARQEALALLGELAAHGERKSWSGYQTTFWSVLFSMSAAESERPVPGRPRPPVGTAPQHWSPDVRERYFDSREALRADVDRLALRAADDPDHLAELVRLQRVLTVRSAVHWELRTHLFAERVRGLFDEGVALARRLRRADPAAGSGALAVALTDRACFRTAVKEFDAALDDFRQVPELLAPCTGPV</sequence>
<dbReference type="EMBL" id="BAABIV010000013">
    <property type="protein sequence ID" value="GAA4991437.1"/>
    <property type="molecule type" value="Genomic_DNA"/>
</dbReference>
<evidence type="ECO:0008006" key="3">
    <source>
        <dbReference type="Google" id="ProtNLM"/>
    </source>
</evidence>
<organism evidence="1 2">
    <name type="scientific">Streptomyces hyderabadensis</name>
    <dbReference type="NCBI Taxonomy" id="598549"/>
    <lineage>
        <taxon>Bacteria</taxon>
        <taxon>Bacillati</taxon>
        <taxon>Actinomycetota</taxon>
        <taxon>Actinomycetes</taxon>
        <taxon>Kitasatosporales</taxon>
        <taxon>Streptomycetaceae</taxon>
        <taxon>Streptomyces</taxon>
    </lineage>
</organism>
<gene>
    <name evidence="1" type="ORF">GCM10023257_34940</name>
</gene>
<evidence type="ECO:0000313" key="1">
    <source>
        <dbReference type="EMBL" id="GAA4991437.1"/>
    </source>
</evidence>
<protein>
    <recommendedName>
        <fullName evidence="3">Transcriptional regulator</fullName>
    </recommendedName>
</protein>
<comment type="caution">
    <text evidence="1">The sequence shown here is derived from an EMBL/GenBank/DDBJ whole genome shotgun (WGS) entry which is preliminary data.</text>
</comment>
<proteinExistence type="predicted"/>
<evidence type="ECO:0000313" key="2">
    <source>
        <dbReference type="Proteomes" id="UP001500610"/>
    </source>
</evidence>